<evidence type="ECO:0000256" key="1">
    <source>
        <dbReference type="SAM" id="Phobius"/>
    </source>
</evidence>
<dbReference type="RefSeq" id="WP_306886577.1">
    <property type="nucleotide sequence ID" value="NZ_JAUSUL010000003.1"/>
</dbReference>
<evidence type="ECO:0000313" key="3">
    <source>
        <dbReference type="Proteomes" id="UP001229244"/>
    </source>
</evidence>
<dbReference type="Proteomes" id="UP001229244">
    <property type="component" value="Unassembled WGS sequence"/>
</dbReference>
<dbReference type="AlphaFoldDB" id="A0AAE4ATX3"/>
<keyword evidence="1" id="KW-1133">Transmembrane helix</keyword>
<feature type="transmembrane region" description="Helical" evidence="1">
    <location>
        <begin position="173"/>
        <end position="196"/>
    </location>
</feature>
<comment type="caution">
    <text evidence="2">The sequence shown here is derived from an EMBL/GenBank/DDBJ whole genome shotgun (WGS) entry which is preliminary data.</text>
</comment>
<feature type="transmembrane region" description="Helical" evidence="1">
    <location>
        <begin position="202"/>
        <end position="226"/>
    </location>
</feature>
<keyword evidence="1" id="KW-0472">Membrane</keyword>
<protein>
    <submittedName>
        <fullName evidence="2">Membrane protein</fullName>
    </submittedName>
</protein>
<keyword evidence="1" id="KW-0812">Transmembrane</keyword>
<reference evidence="2" key="1">
    <citation type="submission" date="2023-07" db="EMBL/GenBank/DDBJ databases">
        <title>Genomic Encyclopedia of Type Strains, Phase IV (KMG-IV): sequencing the most valuable type-strain genomes for metagenomic binning, comparative biology and taxonomic classification.</title>
        <authorList>
            <person name="Goeker M."/>
        </authorList>
    </citation>
    <scope>NUCLEOTIDE SEQUENCE</scope>
    <source>
        <strain evidence="2">DSM 21202</strain>
    </source>
</reference>
<proteinExistence type="predicted"/>
<name>A0AAE4ATX3_9HYPH</name>
<evidence type="ECO:0000313" key="2">
    <source>
        <dbReference type="EMBL" id="MDQ0316695.1"/>
    </source>
</evidence>
<organism evidence="2 3">
    <name type="scientific">Amorphus orientalis</name>
    <dbReference type="NCBI Taxonomy" id="649198"/>
    <lineage>
        <taxon>Bacteria</taxon>
        <taxon>Pseudomonadati</taxon>
        <taxon>Pseudomonadota</taxon>
        <taxon>Alphaproteobacteria</taxon>
        <taxon>Hyphomicrobiales</taxon>
        <taxon>Amorphaceae</taxon>
        <taxon>Amorphus</taxon>
    </lineage>
</organism>
<feature type="transmembrane region" description="Helical" evidence="1">
    <location>
        <begin position="76"/>
        <end position="105"/>
    </location>
</feature>
<feature type="transmembrane region" description="Helical" evidence="1">
    <location>
        <begin position="21"/>
        <end position="39"/>
    </location>
</feature>
<accession>A0AAE4ATX3</accession>
<dbReference type="EMBL" id="JAUSUL010000003">
    <property type="protein sequence ID" value="MDQ0316695.1"/>
    <property type="molecule type" value="Genomic_DNA"/>
</dbReference>
<keyword evidence="3" id="KW-1185">Reference proteome</keyword>
<gene>
    <name evidence="2" type="ORF">J2S73_003171</name>
</gene>
<feature type="transmembrane region" description="Helical" evidence="1">
    <location>
        <begin position="45"/>
        <end position="64"/>
    </location>
</feature>
<feature type="transmembrane region" description="Helical" evidence="1">
    <location>
        <begin position="117"/>
        <end position="140"/>
    </location>
</feature>
<dbReference type="InterPro" id="IPR009781">
    <property type="entry name" value="DUF1345"/>
</dbReference>
<dbReference type="Pfam" id="PF07077">
    <property type="entry name" value="DUF1345"/>
    <property type="match status" value="1"/>
</dbReference>
<sequence length="228" mass="24836">MRKPIDHLIRNNPRHVHWVRYVVSITLGLIVLGLLPGSFTLASRVAVAWSVAALCQIAVIMVVMGRLSALSLHDRIVVASLGPIGFALVLIVGAGTSVAATIWVLRVASNQGPLMETLHLLLGGGTVLVTWFTIQCIFAVRYTHLYYEEPPAHEGGEPGLIFPGKRPPDYWDFLYFSICAGMTFQVSDVVTVSHAFRKWVTFHGVLSFLFSAVNVALMVDIAANLVGS</sequence>